<evidence type="ECO:0000259" key="8">
    <source>
        <dbReference type="PROSITE" id="PS50110"/>
    </source>
</evidence>
<dbReference type="InterPro" id="IPR011006">
    <property type="entry name" value="CheY-like_superfamily"/>
</dbReference>
<proteinExistence type="predicted"/>
<dbReference type="SUPFAM" id="SSF46894">
    <property type="entry name" value="C-terminal effector domain of the bipartite response regulators"/>
    <property type="match status" value="1"/>
</dbReference>
<keyword evidence="2" id="KW-0902">Two-component regulatory system</keyword>
<dbReference type="Pfam" id="PF00486">
    <property type="entry name" value="Trans_reg_C"/>
    <property type="match status" value="1"/>
</dbReference>
<dbReference type="InterPro" id="IPR001789">
    <property type="entry name" value="Sig_transdc_resp-reg_receiver"/>
</dbReference>
<dbReference type="Pfam" id="PF00072">
    <property type="entry name" value="Response_reg"/>
    <property type="match status" value="1"/>
</dbReference>
<dbReference type="CDD" id="cd00383">
    <property type="entry name" value="trans_reg_C"/>
    <property type="match status" value="1"/>
</dbReference>
<accession>A0A0G0MXB2</accession>
<feature type="modified residue" description="4-aspartylphosphate" evidence="6">
    <location>
        <position position="51"/>
    </location>
</feature>
<dbReference type="InterPro" id="IPR036388">
    <property type="entry name" value="WH-like_DNA-bd_sf"/>
</dbReference>
<organism evidence="10 11">
    <name type="scientific">Candidatus Uhrbacteria bacterium GW2011_GWF2_39_13</name>
    <dbReference type="NCBI Taxonomy" id="1618995"/>
    <lineage>
        <taxon>Bacteria</taxon>
        <taxon>Candidatus Uhriibacteriota</taxon>
    </lineage>
</organism>
<dbReference type="AlphaFoldDB" id="A0A0G0MXB2"/>
<dbReference type="Proteomes" id="UP000033935">
    <property type="component" value="Unassembled WGS sequence"/>
</dbReference>
<dbReference type="SUPFAM" id="SSF52172">
    <property type="entry name" value="CheY-like"/>
    <property type="match status" value="1"/>
</dbReference>
<dbReference type="SMART" id="SM00862">
    <property type="entry name" value="Trans_reg_C"/>
    <property type="match status" value="1"/>
</dbReference>
<dbReference type="PROSITE" id="PS51755">
    <property type="entry name" value="OMPR_PHOB"/>
    <property type="match status" value="1"/>
</dbReference>
<dbReference type="PANTHER" id="PTHR48111">
    <property type="entry name" value="REGULATOR OF RPOS"/>
    <property type="match status" value="1"/>
</dbReference>
<dbReference type="Gene3D" id="6.10.250.690">
    <property type="match status" value="1"/>
</dbReference>
<gene>
    <name evidence="10" type="ORF">UT30_C0001G0055</name>
</gene>
<evidence type="ECO:0000256" key="6">
    <source>
        <dbReference type="PROSITE-ProRule" id="PRU00169"/>
    </source>
</evidence>
<evidence type="ECO:0000256" key="7">
    <source>
        <dbReference type="PROSITE-ProRule" id="PRU01091"/>
    </source>
</evidence>
<keyword evidence="5" id="KW-0804">Transcription</keyword>
<evidence type="ECO:0000256" key="3">
    <source>
        <dbReference type="ARBA" id="ARBA00023015"/>
    </source>
</evidence>
<reference evidence="10 11" key="1">
    <citation type="journal article" date="2015" name="Nature">
        <title>rRNA introns, odd ribosomes, and small enigmatic genomes across a large radiation of phyla.</title>
        <authorList>
            <person name="Brown C.T."/>
            <person name="Hug L.A."/>
            <person name="Thomas B.C."/>
            <person name="Sharon I."/>
            <person name="Castelle C.J."/>
            <person name="Singh A."/>
            <person name="Wilkins M.J."/>
            <person name="Williams K.H."/>
            <person name="Banfield J.F."/>
        </authorList>
    </citation>
    <scope>NUCLEOTIDE SEQUENCE [LARGE SCALE GENOMIC DNA]</scope>
</reference>
<dbReference type="GO" id="GO:0000156">
    <property type="term" value="F:phosphorelay response regulator activity"/>
    <property type="evidence" value="ECO:0007669"/>
    <property type="project" value="TreeGrafter"/>
</dbReference>
<evidence type="ECO:0000256" key="1">
    <source>
        <dbReference type="ARBA" id="ARBA00022553"/>
    </source>
</evidence>
<dbReference type="Gene3D" id="3.40.50.2300">
    <property type="match status" value="1"/>
</dbReference>
<dbReference type="PANTHER" id="PTHR48111:SF22">
    <property type="entry name" value="REGULATOR OF RPOS"/>
    <property type="match status" value="1"/>
</dbReference>
<evidence type="ECO:0000313" key="10">
    <source>
        <dbReference type="EMBL" id="KKR05096.1"/>
    </source>
</evidence>
<sequence length="220" mass="25493">MKILVVEDEPKLNKGLVTGLQNRGYAVDFAFDGEEGEKMARVNDYDLLILDMMMPKRDGLEVCRSLRAFGVQTPILFLTARDSVEDKVMGLDLGADDYLVKPFSFEELVARIRTLLRRPTQTTTDLFMLDDLQLDTRSQTVKIKKKQLDLTLREYGILEYLLRNKGNLVTREDLLTHVWDRFFDSFSNVVDVHLKNLRKKLPSVYAKRIQTVWGKGYRLV</sequence>
<keyword evidence="4 7" id="KW-0238">DNA-binding</keyword>
<dbReference type="PROSITE" id="PS50110">
    <property type="entry name" value="RESPONSE_REGULATORY"/>
    <property type="match status" value="1"/>
</dbReference>
<evidence type="ECO:0000259" key="9">
    <source>
        <dbReference type="PROSITE" id="PS51755"/>
    </source>
</evidence>
<dbReference type="GO" id="GO:0000976">
    <property type="term" value="F:transcription cis-regulatory region binding"/>
    <property type="evidence" value="ECO:0007669"/>
    <property type="project" value="TreeGrafter"/>
</dbReference>
<dbReference type="GO" id="GO:0006355">
    <property type="term" value="P:regulation of DNA-templated transcription"/>
    <property type="evidence" value="ECO:0007669"/>
    <property type="project" value="InterPro"/>
</dbReference>
<dbReference type="EMBL" id="LBWG01000001">
    <property type="protein sequence ID" value="KKR05096.1"/>
    <property type="molecule type" value="Genomic_DNA"/>
</dbReference>
<feature type="domain" description="Response regulatory" evidence="8">
    <location>
        <begin position="2"/>
        <end position="116"/>
    </location>
</feature>
<evidence type="ECO:0000256" key="4">
    <source>
        <dbReference type="ARBA" id="ARBA00023125"/>
    </source>
</evidence>
<evidence type="ECO:0000256" key="2">
    <source>
        <dbReference type="ARBA" id="ARBA00023012"/>
    </source>
</evidence>
<dbReference type="InterPro" id="IPR016032">
    <property type="entry name" value="Sig_transdc_resp-reg_C-effctor"/>
</dbReference>
<name>A0A0G0MXB2_9BACT</name>
<dbReference type="FunFam" id="3.40.50.2300:FF:000002">
    <property type="entry name" value="DNA-binding response regulator PhoP"/>
    <property type="match status" value="1"/>
</dbReference>
<feature type="domain" description="OmpR/PhoB-type" evidence="9">
    <location>
        <begin position="124"/>
        <end position="220"/>
    </location>
</feature>
<feature type="DNA-binding region" description="OmpR/PhoB-type" evidence="7">
    <location>
        <begin position="124"/>
        <end position="220"/>
    </location>
</feature>
<protein>
    <submittedName>
        <fullName evidence="10">Response regulator receiver domain protein (CheY-like)</fullName>
    </submittedName>
</protein>
<dbReference type="GO" id="GO:0005829">
    <property type="term" value="C:cytosol"/>
    <property type="evidence" value="ECO:0007669"/>
    <property type="project" value="TreeGrafter"/>
</dbReference>
<dbReference type="InterPro" id="IPR001867">
    <property type="entry name" value="OmpR/PhoB-type_DNA-bd"/>
</dbReference>
<evidence type="ECO:0000313" key="11">
    <source>
        <dbReference type="Proteomes" id="UP000033935"/>
    </source>
</evidence>
<dbReference type="GO" id="GO:0032993">
    <property type="term" value="C:protein-DNA complex"/>
    <property type="evidence" value="ECO:0007669"/>
    <property type="project" value="TreeGrafter"/>
</dbReference>
<dbReference type="SMART" id="SM00448">
    <property type="entry name" value="REC"/>
    <property type="match status" value="1"/>
</dbReference>
<dbReference type="Gene3D" id="1.10.10.10">
    <property type="entry name" value="Winged helix-like DNA-binding domain superfamily/Winged helix DNA-binding domain"/>
    <property type="match status" value="1"/>
</dbReference>
<evidence type="ECO:0000256" key="5">
    <source>
        <dbReference type="ARBA" id="ARBA00023163"/>
    </source>
</evidence>
<comment type="caution">
    <text evidence="10">The sequence shown here is derived from an EMBL/GenBank/DDBJ whole genome shotgun (WGS) entry which is preliminary data.</text>
</comment>
<dbReference type="InterPro" id="IPR039420">
    <property type="entry name" value="WalR-like"/>
</dbReference>
<keyword evidence="1 6" id="KW-0597">Phosphoprotein</keyword>
<keyword evidence="3" id="KW-0805">Transcription regulation</keyword>